<reference evidence="2 5" key="2">
    <citation type="submission" date="2023-08" db="EMBL/GenBank/DDBJ databases">
        <title>Draft genome sequence of Janthinobacterium lividum.</title>
        <authorList>
            <person name="Chun B.H."/>
            <person name="Lee Y."/>
        </authorList>
    </citation>
    <scope>NUCLEOTIDE SEQUENCE [LARGE SCALE GENOMIC DNA]</scope>
    <source>
        <strain evidence="2 5">AMJK</strain>
    </source>
</reference>
<name>A0AAJ4MY68_9BURK</name>
<evidence type="ECO:0000313" key="2">
    <source>
        <dbReference type="EMBL" id="MDQ4624314.1"/>
    </source>
</evidence>
<proteinExistence type="predicted"/>
<keyword evidence="5" id="KW-1185">Reference proteome</keyword>
<gene>
    <name evidence="3" type="ORF">J3P46_14060</name>
    <name evidence="2" type="ORF">RB624_00295</name>
</gene>
<dbReference type="EMBL" id="CP071520">
    <property type="protein sequence ID" value="QSX98921.1"/>
    <property type="molecule type" value="Genomic_DNA"/>
</dbReference>
<reference evidence="3 4" key="1">
    <citation type="submission" date="2021-03" db="EMBL/GenBank/DDBJ databases">
        <title>Draft genome sequence of Janthinobacterium sp. strain PLB02 isolated from infected primmorphs (Lubomirskia baicalensis).</title>
        <authorList>
            <person name="Chernogor L.I."/>
            <person name="Belikov S.I."/>
            <person name="Petrushin I.S."/>
        </authorList>
    </citation>
    <scope>NUCLEOTIDE SEQUENCE [LARGE SCALE GENOMIC DNA]</scope>
    <source>
        <strain evidence="3 4">PLB02</strain>
    </source>
</reference>
<evidence type="ECO:0000256" key="1">
    <source>
        <dbReference type="SAM" id="MobiDB-lite"/>
    </source>
</evidence>
<protein>
    <submittedName>
        <fullName evidence="3">Uncharacterized protein</fullName>
    </submittedName>
</protein>
<evidence type="ECO:0000313" key="3">
    <source>
        <dbReference type="EMBL" id="QSX98921.1"/>
    </source>
</evidence>
<evidence type="ECO:0000313" key="4">
    <source>
        <dbReference type="Proteomes" id="UP000662821"/>
    </source>
</evidence>
<evidence type="ECO:0000313" key="5">
    <source>
        <dbReference type="Proteomes" id="UP001237592"/>
    </source>
</evidence>
<organism evidence="3 4">
    <name type="scientific">Janthinobacterium lividum</name>
    <dbReference type="NCBI Taxonomy" id="29581"/>
    <lineage>
        <taxon>Bacteria</taxon>
        <taxon>Pseudomonadati</taxon>
        <taxon>Pseudomonadota</taxon>
        <taxon>Betaproteobacteria</taxon>
        <taxon>Burkholderiales</taxon>
        <taxon>Oxalobacteraceae</taxon>
        <taxon>Janthinobacterium</taxon>
    </lineage>
</organism>
<dbReference type="Proteomes" id="UP001237592">
    <property type="component" value="Unassembled WGS sequence"/>
</dbReference>
<feature type="region of interest" description="Disordered" evidence="1">
    <location>
        <begin position="70"/>
        <end position="89"/>
    </location>
</feature>
<dbReference type="EMBL" id="JAVFKP010000001">
    <property type="protein sequence ID" value="MDQ4624314.1"/>
    <property type="molecule type" value="Genomic_DNA"/>
</dbReference>
<dbReference type="Proteomes" id="UP000662821">
    <property type="component" value="Chromosome"/>
</dbReference>
<dbReference type="AlphaFoldDB" id="A0AAJ4MY68"/>
<accession>A0AAJ4MY68</accession>
<dbReference type="RefSeq" id="WP_070279388.1">
    <property type="nucleotide sequence ID" value="NZ_CP049828.1"/>
</dbReference>
<sequence length="89" mass="9440">MLDTLIDSLRSPLGTARLLEGFSTLNRADKAGVSPQQMRAVFSDLKGHSDEQIRGFVGIGQKLVSGEARFAGTALTPSSDTAEPAPKPR</sequence>